<gene>
    <name evidence="2" type="ORF">AXG93_1154s1530</name>
</gene>
<evidence type="ECO:0000313" key="3">
    <source>
        <dbReference type="Proteomes" id="UP000077202"/>
    </source>
</evidence>
<dbReference type="PANTHER" id="PTHR33975:SF2">
    <property type="entry name" value="MYELIN-ASSOCIATED OLIGODENDROCYTE BASIC PROTEIN"/>
    <property type="match status" value="1"/>
</dbReference>
<reference evidence="2" key="1">
    <citation type="submission" date="2016-03" db="EMBL/GenBank/DDBJ databases">
        <title>Mechanisms controlling the formation of the plant cell surface in tip-growing cells are functionally conserved among land plants.</title>
        <authorList>
            <person name="Honkanen S."/>
            <person name="Jones V.A."/>
            <person name="Morieri G."/>
            <person name="Champion C."/>
            <person name="Hetherington A.J."/>
            <person name="Kelly S."/>
            <person name="Saint-Marcoux D."/>
            <person name="Proust H."/>
            <person name="Prescott H."/>
            <person name="Dolan L."/>
        </authorList>
    </citation>
    <scope>NUCLEOTIDE SEQUENCE [LARGE SCALE GENOMIC DNA]</scope>
    <source>
        <tissue evidence="2">Whole gametophyte</tissue>
    </source>
</reference>
<sequence length="384" mass="41209">MSIAIALSSHTCGGCISGSSSRAQPLARATSSAWRVDGAGAGADAKSLHCNSLGADWNGWVYRSGLFRSAQVQVAGANSQNLSTRFILYSAVALSRPCGIPASRPGGSSSSLHRGGRGRVIQNLESRSFSSGIPAGLSSPLPEAKTRIAYGYYLGPAYGYGGGFGFGGGSIFLLLILGFLAVQAFTKTGSEDGSFTRTREKVSVLKLQVGLLGIARNLQSDLERIADRADTSTTRGLHYVLTETVLALLRQPDMCILGTSSADVKRSVESGERRFNQLSLEERGKFDEETLVNVDGNRKKDIERGRNDGFGNEYIVVTVLVAAEGEYKLPAIYSNSDMREALKTLGSIPADRLQGVEILWTPQDKNDTLTERDLLRNYPLLKSL</sequence>
<dbReference type="InterPro" id="IPR010903">
    <property type="entry name" value="DUF1517"/>
</dbReference>
<dbReference type="Pfam" id="PF07466">
    <property type="entry name" value="DUF1517"/>
    <property type="match status" value="1"/>
</dbReference>
<dbReference type="EMBL" id="LVLJ01000095">
    <property type="protein sequence ID" value="OAE35699.1"/>
    <property type="molecule type" value="Genomic_DNA"/>
</dbReference>
<feature type="transmembrane region" description="Helical" evidence="1">
    <location>
        <begin position="157"/>
        <end position="182"/>
    </location>
</feature>
<proteinExistence type="predicted"/>
<evidence type="ECO:0000313" key="2">
    <source>
        <dbReference type="EMBL" id="OAE35699.1"/>
    </source>
</evidence>
<keyword evidence="1" id="KW-1133">Transmembrane helix</keyword>
<dbReference type="PANTHER" id="PTHR33975">
    <property type="entry name" value="MYELIN-ASSOCIATED OLIGODENDROCYTE BASIC PROTEIN"/>
    <property type="match status" value="1"/>
</dbReference>
<protein>
    <submittedName>
        <fullName evidence="2">Uncharacterized protein</fullName>
    </submittedName>
</protein>
<comment type="caution">
    <text evidence="2">The sequence shown here is derived from an EMBL/GenBank/DDBJ whole genome shotgun (WGS) entry which is preliminary data.</text>
</comment>
<keyword evidence="3" id="KW-1185">Reference proteome</keyword>
<dbReference type="Proteomes" id="UP000077202">
    <property type="component" value="Unassembled WGS sequence"/>
</dbReference>
<keyword evidence="1" id="KW-0472">Membrane</keyword>
<dbReference type="AlphaFoldDB" id="A0A176WRG4"/>
<accession>A0A176WRG4</accession>
<evidence type="ECO:0000256" key="1">
    <source>
        <dbReference type="SAM" id="Phobius"/>
    </source>
</evidence>
<organism evidence="2 3">
    <name type="scientific">Marchantia polymorpha subsp. ruderalis</name>
    <dbReference type="NCBI Taxonomy" id="1480154"/>
    <lineage>
        <taxon>Eukaryota</taxon>
        <taxon>Viridiplantae</taxon>
        <taxon>Streptophyta</taxon>
        <taxon>Embryophyta</taxon>
        <taxon>Marchantiophyta</taxon>
        <taxon>Marchantiopsida</taxon>
        <taxon>Marchantiidae</taxon>
        <taxon>Marchantiales</taxon>
        <taxon>Marchantiaceae</taxon>
        <taxon>Marchantia</taxon>
    </lineage>
</organism>
<dbReference type="GO" id="GO:0009507">
    <property type="term" value="C:chloroplast"/>
    <property type="evidence" value="ECO:0007669"/>
    <property type="project" value="TreeGrafter"/>
</dbReference>
<dbReference type="InterPro" id="IPR053023">
    <property type="entry name" value="FLAP_modulator"/>
</dbReference>
<keyword evidence="1" id="KW-0812">Transmembrane</keyword>
<name>A0A176WRG4_MARPO</name>